<dbReference type="GO" id="GO:0016787">
    <property type="term" value="F:hydrolase activity"/>
    <property type="evidence" value="ECO:0007669"/>
    <property type="project" value="UniProtKB-KW"/>
</dbReference>
<dbReference type="InterPro" id="IPR038726">
    <property type="entry name" value="PDDEXK_AddAB-type"/>
</dbReference>
<evidence type="ECO:0000256" key="1">
    <source>
        <dbReference type="ARBA" id="ARBA00022741"/>
    </source>
</evidence>
<dbReference type="Pfam" id="PF12705">
    <property type="entry name" value="PDDEXK_1"/>
    <property type="match status" value="1"/>
</dbReference>
<dbReference type="AlphaFoldDB" id="A0A9D1CLB3"/>
<evidence type="ECO:0000313" key="9">
    <source>
        <dbReference type="EMBL" id="HIQ64609.1"/>
    </source>
</evidence>
<name>A0A9D1CLB3_9FIRM</name>
<dbReference type="Proteomes" id="UP000886725">
    <property type="component" value="Unassembled WGS sequence"/>
</dbReference>
<feature type="domain" description="PD-(D/E)XK endonuclease-like" evidence="8">
    <location>
        <begin position="460"/>
        <end position="765"/>
    </location>
</feature>
<accession>A0A9D1CLB3</accession>
<evidence type="ECO:0000256" key="6">
    <source>
        <dbReference type="ARBA" id="ARBA00023125"/>
    </source>
</evidence>
<evidence type="ECO:0000256" key="5">
    <source>
        <dbReference type="ARBA" id="ARBA00022840"/>
    </source>
</evidence>
<keyword evidence="5" id="KW-0067">ATP-binding</keyword>
<keyword evidence="1" id="KW-0547">Nucleotide-binding</keyword>
<dbReference type="GO" id="GO:0006281">
    <property type="term" value="P:DNA repair"/>
    <property type="evidence" value="ECO:0007669"/>
    <property type="project" value="UniProtKB-KW"/>
</dbReference>
<keyword evidence="4" id="KW-0347">Helicase</keyword>
<reference evidence="9" key="2">
    <citation type="journal article" date="2021" name="PeerJ">
        <title>Extensive microbial diversity within the chicken gut microbiome revealed by metagenomics and culture.</title>
        <authorList>
            <person name="Gilroy R."/>
            <person name="Ravi A."/>
            <person name="Getino M."/>
            <person name="Pursley I."/>
            <person name="Horton D.L."/>
            <person name="Alikhan N.F."/>
            <person name="Baker D."/>
            <person name="Gharbi K."/>
            <person name="Hall N."/>
            <person name="Watson M."/>
            <person name="Adriaenssens E.M."/>
            <person name="Foster-Nyarko E."/>
            <person name="Jarju S."/>
            <person name="Secka A."/>
            <person name="Antonio M."/>
            <person name="Oren A."/>
            <person name="Chaudhuri R.R."/>
            <person name="La Ragione R."/>
            <person name="Hildebrand F."/>
            <person name="Pallen M.J."/>
        </authorList>
    </citation>
    <scope>NUCLEOTIDE SEQUENCE</scope>
    <source>
        <strain evidence="9">CHK165-10780</strain>
    </source>
</reference>
<keyword evidence="6" id="KW-0238">DNA-binding</keyword>
<keyword evidence="7" id="KW-0234">DNA repair</keyword>
<dbReference type="Gene3D" id="3.90.320.10">
    <property type="match status" value="1"/>
</dbReference>
<protein>
    <submittedName>
        <fullName evidence="9">PD-(D/E)XK nuclease family protein</fullName>
    </submittedName>
</protein>
<evidence type="ECO:0000256" key="7">
    <source>
        <dbReference type="ARBA" id="ARBA00023204"/>
    </source>
</evidence>
<evidence type="ECO:0000256" key="4">
    <source>
        <dbReference type="ARBA" id="ARBA00022806"/>
    </source>
</evidence>
<evidence type="ECO:0000313" key="10">
    <source>
        <dbReference type="Proteomes" id="UP000886725"/>
    </source>
</evidence>
<keyword evidence="2" id="KW-0227">DNA damage</keyword>
<proteinExistence type="predicted"/>
<evidence type="ECO:0000256" key="3">
    <source>
        <dbReference type="ARBA" id="ARBA00022801"/>
    </source>
</evidence>
<dbReference type="EMBL" id="DVFU01000052">
    <property type="protein sequence ID" value="HIQ64609.1"/>
    <property type="molecule type" value="Genomic_DNA"/>
</dbReference>
<evidence type="ECO:0000259" key="8">
    <source>
        <dbReference type="Pfam" id="PF12705"/>
    </source>
</evidence>
<reference evidence="9" key="1">
    <citation type="submission" date="2020-10" db="EMBL/GenBank/DDBJ databases">
        <authorList>
            <person name="Gilroy R."/>
        </authorList>
    </citation>
    <scope>NUCLEOTIDE SEQUENCE</scope>
    <source>
        <strain evidence="9">CHK165-10780</strain>
    </source>
</reference>
<dbReference type="GO" id="GO:0003677">
    <property type="term" value="F:DNA binding"/>
    <property type="evidence" value="ECO:0007669"/>
    <property type="project" value="UniProtKB-KW"/>
</dbReference>
<keyword evidence="3" id="KW-0378">Hydrolase</keyword>
<organism evidence="9 10">
    <name type="scientific">Candidatus Faecenecus gallistercoris</name>
    <dbReference type="NCBI Taxonomy" id="2840793"/>
    <lineage>
        <taxon>Bacteria</taxon>
        <taxon>Bacillati</taxon>
        <taxon>Bacillota</taxon>
        <taxon>Bacillota incertae sedis</taxon>
        <taxon>Candidatus Faecenecus</taxon>
    </lineage>
</organism>
<dbReference type="InterPro" id="IPR011604">
    <property type="entry name" value="PDDEXK-like_dom_sf"/>
</dbReference>
<dbReference type="GO" id="GO:0004386">
    <property type="term" value="F:helicase activity"/>
    <property type="evidence" value="ECO:0007669"/>
    <property type="project" value="UniProtKB-KW"/>
</dbReference>
<sequence length="790" mass="91489">MNLYDYIQDGTLFIVPSFTRQKILRTIDEKGNFYRLKFMTMGEFLERFLFSYDEEALVYFSKTYHVKPSIAKIYLEHMKYIESANIPSLEFLQKQKVELDEKGLLHRDALFPSILASYRVVVSGDVSPFERKILERVEQITSVTILDQDEVVPHSVPMYSFLNASFMVSFVANKVMKLVKQGVSLNSIYLMNVGDEVSFELERTFSLYGIPLRNQESSSLYGTYFGAKVKKVLETATTFQEIEEALQEEECFPMFLNVLNRYSFYEGNVQDIKEFLLEELRNCQKQKVNYEEAVSIVPFSSLIQEDCHVFLFDFNQDFPTTYKDEDFFRDDVKKELGLWTSTEKNLHSRTDAIRDIYSFSNITLLYRKMSNDGEMYPSSLLDELLVEKKEVEPTLTIYSPLSKKLDLARKFDLHQKYGIIDQEGKELAGFYQDIGYQSYQHAYTSISVSDFLEHCNHHLTLSYSDLNQFYECSFAYYLSKILKLDAFEESFYTIVGNVFHAVLATCFSKPDFSFEKSWQQEVSKYSFDARGKFFLTKLKSDLEFIIATIRKQMTVSSFDHILCEKRIEIPKHVPGLDITFKGFVDKILYTEDMGMTYVAIIDYKTGNPELNLKLAEYGLSLQLPVYLYLVSKSHLFSNVKFTGFYLQKILNNEITIQKGKAYQEQKEDNLKLQGYTNSSSVAMMKIDQDYASSSVVKGLKCKKNGEISSNSKVKTDAEMDALVSLVDQKIDECIESIVKADFTINPKVINGKNESCGYCPFRAICYHDDRDLIRITTLEKEGEEDAEMDE</sequence>
<dbReference type="GO" id="GO:0005524">
    <property type="term" value="F:ATP binding"/>
    <property type="evidence" value="ECO:0007669"/>
    <property type="project" value="UniProtKB-KW"/>
</dbReference>
<comment type="caution">
    <text evidence="9">The sequence shown here is derived from an EMBL/GenBank/DDBJ whole genome shotgun (WGS) entry which is preliminary data.</text>
</comment>
<evidence type="ECO:0000256" key="2">
    <source>
        <dbReference type="ARBA" id="ARBA00022763"/>
    </source>
</evidence>
<gene>
    <name evidence="9" type="ORF">IAC85_02605</name>
</gene>